<dbReference type="Proteomes" id="UP000319663">
    <property type="component" value="Unassembled WGS sequence"/>
</dbReference>
<evidence type="ECO:0000256" key="8">
    <source>
        <dbReference type="ARBA" id="ARBA00023239"/>
    </source>
</evidence>
<dbReference type="Pfam" id="PF00475">
    <property type="entry name" value="IGPD"/>
    <property type="match status" value="1"/>
</dbReference>
<evidence type="ECO:0000256" key="4">
    <source>
        <dbReference type="ARBA" id="ARBA00012075"/>
    </source>
</evidence>
<dbReference type="STRING" id="5098.A0A507QYH7"/>
<reference evidence="9 10" key="1">
    <citation type="submission" date="2019-06" db="EMBL/GenBank/DDBJ databases">
        <title>Wine fermentation using esterase from Monascus purpureus.</title>
        <authorList>
            <person name="Geng C."/>
            <person name="Zhang Y."/>
        </authorList>
    </citation>
    <scope>NUCLEOTIDE SEQUENCE [LARGE SCALE GENOMIC DNA]</scope>
    <source>
        <strain evidence="9">HQ1</strain>
    </source>
</reference>
<dbReference type="EMBL" id="VIFY01000051">
    <property type="protein sequence ID" value="TQB73077.1"/>
    <property type="molecule type" value="Genomic_DNA"/>
</dbReference>
<sequence>MALPQRTASITRITNETKIQVSLSLDGGVLLPYEPTTHFPSPTDPQEAEAAKKGIVPPKDAQHATQFTATQQVTVSTGIGFLDHMLHALAKHAGWSLAIRAKGDLYIDDHHTTEDTFLALGTAFTHALGARQSLARFGRGDAPLDEALSWAVIDISSRPWAVINLGFRREKIGGLSTEMITHGLHSFAHAAGVTLHVGCTYGDNDHHRAESAFKALAVALRTACARRVTGEVGAGDVVSTKGVL</sequence>
<dbReference type="CDD" id="cd07914">
    <property type="entry name" value="IGPD"/>
    <property type="match status" value="1"/>
</dbReference>
<dbReference type="InterPro" id="IPR038494">
    <property type="entry name" value="IGPD_sf"/>
</dbReference>
<dbReference type="UniPathway" id="UPA00031">
    <property type="reaction ID" value="UER00011"/>
</dbReference>
<evidence type="ECO:0000313" key="10">
    <source>
        <dbReference type="Proteomes" id="UP000319663"/>
    </source>
</evidence>
<dbReference type="PANTHER" id="PTHR23133">
    <property type="entry name" value="IMIDAZOLEGLYCEROL-PHOSPHATE DEHYDRATASE HIS7"/>
    <property type="match status" value="1"/>
</dbReference>
<comment type="catalytic activity">
    <reaction evidence="1">
        <text>D-erythro-1-(imidazol-4-yl)glycerol 3-phosphate = 3-(imidazol-4-yl)-2-oxopropyl phosphate + H2O</text>
        <dbReference type="Rhea" id="RHEA:11040"/>
        <dbReference type="ChEBI" id="CHEBI:15377"/>
        <dbReference type="ChEBI" id="CHEBI:57766"/>
        <dbReference type="ChEBI" id="CHEBI:58278"/>
        <dbReference type="EC" id="4.2.1.19"/>
    </reaction>
</comment>
<keyword evidence="8" id="KW-0456">Lyase</keyword>
<dbReference type="PANTHER" id="PTHR23133:SF2">
    <property type="entry name" value="IMIDAZOLEGLYCEROL-PHOSPHATE DEHYDRATASE"/>
    <property type="match status" value="1"/>
</dbReference>
<dbReference type="GO" id="GO:0000105">
    <property type="term" value="P:L-histidine biosynthetic process"/>
    <property type="evidence" value="ECO:0007669"/>
    <property type="project" value="UniProtKB-UniPathway"/>
</dbReference>
<evidence type="ECO:0000256" key="6">
    <source>
        <dbReference type="ARBA" id="ARBA00022605"/>
    </source>
</evidence>
<protein>
    <recommendedName>
        <fullName evidence="5">Imidazoleglycerol-phosphate dehydratase</fullName>
        <ecNumber evidence="4">4.2.1.19</ecNumber>
    </recommendedName>
</protein>
<comment type="pathway">
    <text evidence="2">Amino-acid biosynthesis; L-histidine biosynthesis; L-histidine from 5-phospho-alpha-D-ribose 1-diphosphate: step 6/9.</text>
</comment>
<dbReference type="FunFam" id="3.30.230.40:FF:000005">
    <property type="entry name" value="Imidazoleglycerol-phosphate dehydratase"/>
    <property type="match status" value="1"/>
</dbReference>
<dbReference type="OrthoDB" id="447729at2759"/>
<evidence type="ECO:0000256" key="7">
    <source>
        <dbReference type="ARBA" id="ARBA00023102"/>
    </source>
</evidence>
<gene>
    <name evidence="9" type="primary">HIS3</name>
    <name evidence="9" type="ORF">MPDQ_006245</name>
</gene>
<comment type="similarity">
    <text evidence="3">Belongs to the imidazoleglycerol-phosphate dehydratase family.</text>
</comment>
<dbReference type="InterPro" id="IPR000807">
    <property type="entry name" value="ImidazoleglycerolP_deHydtase"/>
</dbReference>
<dbReference type="GO" id="GO:0004424">
    <property type="term" value="F:imidazoleglycerol-phosphate dehydratase activity"/>
    <property type="evidence" value="ECO:0007669"/>
    <property type="project" value="UniProtKB-EC"/>
</dbReference>
<name>A0A507QYH7_MONPU</name>
<evidence type="ECO:0000256" key="5">
    <source>
        <dbReference type="ARBA" id="ARBA00016664"/>
    </source>
</evidence>
<dbReference type="PROSITE" id="PS00955">
    <property type="entry name" value="IGP_DEHYDRATASE_2"/>
    <property type="match status" value="1"/>
</dbReference>
<evidence type="ECO:0000256" key="3">
    <source>
        <dbReference type="ARBA" id="ARBA00007481"/>
    </source>
</evidence>
<keyword evidence="7" id="KW-0368">Histidine biosynthesis</keyword>
<dbReference type="InterPro" id="IPR020565">
    <property type="entry name" value="ImidazoleglycerP_deHydtase_CS"/>
</dbReference>
<dbReference type="EC" id="4.2.1.19" evidence="4"/>
<proteinExistence type="inferred from homology"/>
<keyword evidence="10" id="KW-1185">Reference proteome</keyword>
<organism evidence="9 10">
    <name type="scientific">Monascus purpureus</name>
    <name type="common">Red mold</name>
    <name type="synonym">Monascus anka</name>
    <dbReference type="NCBI Taxonomy" id="5098"/>
    <lineage>
        <taxon>Eukaryota</taxon>
        <taxon>Fungi</taxon>
        <taxon>Dikarya</taxon>
        <taxon>Ascomycota</taxon>
        <taxon>Pezizomycotina</taxon>
        <taxon>Eurotiomycetes</taxon>
        <taxon>Eurotiomycetidae</taxon>
        <taxon>Eurotiales</taxon>
        <taxon>Aspergillaceae</taxon>
        <taxon>Monascus</taxon>
    </lineage>
</organism>
<evidence type="ECO:0000313" key="9">
    <source>
        <dbReference type="EMBL" id="TQB73077.1"/>
    </source>
</evidence>
<dbReference type="FunFam" id="3.30.230.40:FF:000001">
    <property type="entry name" value="Imidazoleglycerol-phosphate dehydratase HisB"/>
    <property type="match status" value="1"/>
</dbReference>
<dbReference type="Gene3D" id="3.30.230.40">
    <property type="entry name" value="Imidazole glycerol phosphate dehydratase, domain 1"/>
    <property type="match status" value="2"/>
</dbReference>
<comment type="caution">
    <text evidence="9">The sequence shown here is derived from an EMBL/GenBank/DDBJ whole genome shotgun (WGS) entry which is preliminary data.</text>
</comment>
<dbReference type="InterPro" id="IPR020568">
    <property type="entry name" value="Ribosomal_Su5_D2-typ_SF"/>
</dbReference>
<dbReference type="SUPFAM" id="SSF54211">
    <property type="entry name" value="Ribosomal protein S5 domain 2-like"/>
    <property type="match status" value="2"/>
</dbReference>
<dbReference type="HAMAP" id="MF_00076">
    <property type="entry name" value="HisB"/>
    <property type="match status" value="1"/>
</dbReference>
<keyword evidence="6" id="KW-0028">Amino-acid biosynthesis</keyword>
<evidence type="ECO:0000256" key="2">
    <source>
        <dbReference type="ARBA" id="ARBA00005047"/>
    </source>
</evidence>
<dbReference type="AlphaFoldDB" id="A0A507QYH7"/>
<evidence type="ECO:0000256" key="1">
    <source>
        <dbReference type="ARBA" id="ARBA00001723"/>
    </source>
</evidence>
<accession>A0A507QYH7</accession>